<dbReference type="PANTHER" id="PTHR13454">
    <property type="entry name" value="PROTEIN MCM10 HOMOLOG"/>
    <property type="match status" value="1"/>
</dbReference>
<evidence type="ECO:0000256" key="5">
    <source>
        <dbReference type="ARBA" id="ARBA00022771"/>
    </source>
</evidence>
<protein>
    <recommendedName>
        <fullName evidence="13">Zinc finger Mcm10/DnaG-type domain-containing protein</fullName>
    </recommendedName>
</protein>
<dbReference type="InterPro" id="IPR055065">
    <property type="entry name" value="OB_MCM10"/>
</dbReference>
<proteinExistence type="inferred from homology"/>
<keyword evidence="3" id="KW-0235">DNA replication</keyword>
<evidence type="ECO:0000256" key="4">
    <source>
        <dbReference type="ARBA" id="ARBA00022723"/>
    </source>
</evidence>
<feature type="region of interest" description="Disordered" evidence="8">
    <location>
        <begin position="223"/>
        <end position="257"/>
    </location>
</feature>
<evidence type="ECO:0000259" key="9">
    <source>
        <dbReference type="Pfam" id="PF09329"/>
    </source>
</evidence>
<organism evidence="11 12">
    <name type="scientific">Lunasporangiospora selenospora</name>
    <dbReference type="NCBI Taxonomy" id="979761"/>
    <lineage>
        <taxon>Eukaryota</taxon>
        <taxon>Fungi</taxon>
        <taxon>Fungi incertae sedis</taxon>
        <taxon>Mucoromycota</taxon>
        <taxon>Mortierellomycotina</taxon>
        <taxon>Mortierellomycetes</taxon>
        <taxon>Mortierellales</taxon>
        <taxon>Mortierellaceae</taxon>
        <taxon>Lunasporangiospora</taxon>
    </lineage>
</organism>
<dbReference type="GO" id="GO:0043596">
    <property type="term" value="C:nuclear replication fork"/>
    <property type="evidence" value="ECO:0007669"/>
    <property type="project" value="TreeGrafter"/>
</dbReference>
<keyword evidence="5" id="KW-0863">Zinc-finger</keyword>
<evidence type="ECO:0000256" key="3">
    <source>
        <dbReference type="ARBA" id="ARBA00022705"/>
    </source>
</evidence>
<feature type="compositionally biased region" description="Basic and acidic residues" evidence="8">
    <location>
        <begin position="94"/>
        <end position="109"/>
    </location>
</feature>
<keyword evidence="6" id="KW-0862">Zinc</keyword>
<comment type="caution">
    <text evidence="11">The sequence shown here is derived from an EMBL/GenBank/DDBJ whole genome shotgun (WGS) entry which is preliminary data.</text>
</comment>
<dbReference type="InterPro" id="IPR015408">
    <property type="entry name" value="Znf_Mcm10/DnaG"/>
</dbReference>
<keyword evidence="7" id="KW-0539">Nucleus</keyword>
<evidence type="ECO:0000313" key="12">
    <source>
        <dbReference type="Proteomes" id="UP000780801"/>
    </source>
</evidence>
<dbReference type="OrthoDB" id="273123at2759"/>
<dbReference type="PANTHER" id="PTHR13454:SF11">
    <property type="entry name" value="PROTEIN MCM10 HOMOLOG"/>
    <property type="match status" value="1"/>
</dbReference>
<gene>
    <name evidence="11" type="ORF">BGW38_000482</name>
</gene>
<feature type="region of interest" description="Disordered" evidence="8">
    <location>
        <begin position="529"/>
        <end position="672"/>
    </location>
</feature>
<feature type="compositionally biased region" description="Polar residues" evidence="8">
    <location>
        <begin position="611"/>
        <end position="629"/>
    </location>
</feature>
<keyword evidence="4" id="KW-0479">Metal-binding</keyword>
<reference evidence="11" key="1">
    <citation type="journal article" date="2020" name="Fungal Divers.">
        <title>Resolving the Mortierellaceae phylogeny through synthesis of multi-gene phylogenetics and phylogenomics.</title>
        <authorList>
            <person name="Vandepol N."/>
            <person name="Liber J."/>
            <person name="Desiro A."/>
            <person name="Na H."/>
            <person name="Kennedy M."/>
            <person name="Barry K."/>
            <person name="Grigoriev I.V."/>
            <person name="Miller A.N."/>
            <person name="O'Donnell K."/>
            <person name="Stajich J.E."/>
            <person name="Bonito G."/>
        </authorList>
    </citation>
    <scope>NUCLEOTIDE SEQUENCE</scope>
    <source>
        <strain evidence="11">KOD1015</strain>
    </source>
</reference>
<evidence type="ECO:0000259" key="10">
    <source>
        <dbReference type="Pfam" id="PF22379"/>
    </source>
</evidence>
<evidence type="ECO:0000256" key="1">
    <source>
        <dbReference type="ARBA" id="ARBA00004123"/>
    </source>
</evidence>
<dbReference type="GO" id="GO:0003697">
    <property type="term" value="F:single-stranded DNA binding"/>
    <property type="evidence" value="ECO:0007669"/>
    <property type="project" value="InterPro"/>
</dbReference>
<feature type="region of interest" description="Disordered" evidence="8">
    <location>
        <begin position="1"/>
        <end position="134"/>
    </location>
</feature>
<dbReference type="AlphaFoldDB" id="A0A9P6G3W3"/>
<feature type="domain" description="Zinc finger Mcm10/DnaG-type" evidence="9">
    <location>
        <begin position="348"/>
        <end position="393"/>
    </location>
</feature>
<comment type="similarity">
    <text evidence="2">Belongs to the MCM10 family.</text>
</comment>
<feature type="compositionally biased region" description="Acidic residues" evidence="8">
    <location>
        <begin position="634"/>
        <end position="643"/>
    </location>
</feature>
<feature type="domain" description="MCM10 OB-fold" evidence="10">
    <location>
        <begin position="255"/>
        <end position="345"/>
    </location>
</feature>
<sequence>MSRQLPPGSAGRSRRLTSPIRSFEGRLLSAKPSPNPTPRKEIEAISIGNEAPDQLDDFWDDDKDLEQMIDEGIFDDEPSSQSSTTAAESAVMPEPREGTQTDTLVRERTAPAWTSPPPEDIDRGNSVGPRKKPRIAVTQGKSVWAPTANTTDNKSTFSVADATPLSLQDAAQLNHTPEYDPLSGLRIRDRTVPCEVVAGLTKDTTTIPLMDEAHIREHCQHASRSGLLPSNTRPMVSLGKLPSESKGTEGDTDEKQSSTPWLIAGVVGAKSPKRMTARKSPYCHFQLSDLRRGIVNVFMFRSVMEKHYDQIQPGDIVVILEPKVLDLAERSGVLGTEVDHPNRLLVLGVSMDFGQCEAVKMNGQNCGKVLDKRGSIYCMQHIMMAANKQRNQRGSLIVGTSSIYDLNTNPGPGSRDSSHGPRSQHAFVGQKKKIERDSSGATYLLGDGEVATSSQTSLAAGGSKRLQQTDDTLSTYLMSQNNLGGQYLKQAMSSKDVAWAKDITSPKKAPAENSELFPAEMVRRMGYDPVTGKFVPGSPKRSDDDPEARERSIRLLAERIKSPPRAISPLAALFHAQGKGASRGRTEGGRSNPANSLLMGRRRAGSPTPSPAVTRTATSSQPQQNTGSKQWVDLTDDSGDDSDDGPRLPSLAQQRAKNLRDAAKRKGTSQKR</sequence>
<dbReference type="InterPro" id="IPR040184">
    <property type="entry name" value="Mcm10"/>
</dbReference>
<feature type="region of interest" description="Disordered" evidence="8">
    <location>
        <begin position="407"/>
        <end position="432"/>
    </location>
</feature>
<dbReference type="Pfam" id="PF09329">
    <property type="entry name" value="zf-primase"/>
    <property type="match status" value="1"/>
</dbReference>
<dbReference type="EMBL" id="JAABOA010000113">
    <property type="protein sequence ID" value="KAF9585846.1"/>
    <property type="molecule type" value="Genomic_DNA"/>
</dbReference>
<feature type="compositionally biased region" description="Basic and acidic residues" evidence="8">
    <location>
        <begin position="246"/>
        <end position="256"/>
    </location>
</feature>
<evidence type="ECO:0000256" key="6">
    <source>
        <dbReference type="ARBA" id="ARBA00022833"/>
    </source>
</evidence>
<dbReference type="GO" id="GO:0006270">
    <property type="term" value="P:DNA replication initiation"/>
    <property type="evidence" value="ECO:0007669"/>
    <property type="project" value="InterPro"/>
</dbReference>
<accession>A0A9P6G3W3</accession>
<feature type="compositionally biased region" description="Acidic residues" evidence="8">
    <location>
        <begin position="53"/>
        <end position="78"/>
    </location>
</feature>
<dbReference type="Gene3D" id="2.40.50.140">
    <property type="entry name" value="Nucleic acid-binding proteins"/>
    <property type="match status" value="1"/>
</dbReference>
<evidence type="ECO:0000256" key="7">
    <source>
        <dbReference type="ARBA" id="ARBA00023242"/>
    </source>
</evidence>
<keyword evidence="12" id="KW-1185">Reference proteome</keyword>
<dbReference type="Proteomes" id="UP000780801">
    <property type="component" value="Unassembled WGS sequence"/>
</dbReference>
<dbReference type="Pfam" id="PF22379">
    <property type="entry name" value="OB_MCM10"/>
    <property type="match status" value="1"/>
</dbReference>
<evidence type="ECO:0008006" key="13">
    <source>
        <dbReference type="Google" id="ProtNLM"/>
    </source>
</evidence>
<name>A0A9P6G3W3_9FUNG</name>
<feature type="compositionally biased region" description="Basic and acidic residues" evidence="8">
    <location>
        <begin position="540"/>
        <end position="561"/>
    </location>
</feature>
<evidence type="ECO:0000256" key="2">
    <source>
        <dbReference type="ARBA" id="ARBA00009679"/>
    </source>
</evidence>
<evidence type="ECO:0000256" key="8">
    <source>
        <dbReference type="SAM" id="MobiDB-lite"/>
    </source>
</evidence>
<dbReference type="InterPro" id="IPR012340">
    <property type="entry name" value="NA-bd_OB-fold"/>
</dbReference>
<dbReference type="GO" id="GO:0003688">
    <property type="term" value="F:DNA replication origin binding"/>
    <property type="evidence" value="ECO:0007669"/>
    <property type="project" value="TreeGrafter"/>
</dbReference>
<comment type="subcellular location">
    <subcellularLocation>
        <location evidence="1">Nucleus</location>
    </subcellularLocation>
</comment>
<feature type="compositionally biased region" description="Low complexity" evidence="8">
    <location>
        <begin position="79"/>
        <end position="90"/>
    </location>
</feature>
<evidence type="ECO:0000313" key="11">
    <source>
        <dbReference type="EMBL" id="KAF9585846.1"/>
    </source>
</evidence>